<dbReference type="PIRSF" id="PIRSF005457">
    <property type="entry name" value="Glx"/>
    <property type="match status" value="1"/>
</dbReference>
<evidence type="ECO:0000256" key="8">
    <source>
        <dbReference type="ARBA" id="ARBA00022833"/>
    </source>
</evidence>
<evidence type="ECO:0000256" key="4">
    <source>
        <dbReference type="ARBA" id="ARBA00006759"/>
    </source>
</evidence>
<accession>A0AAW1QPG8</accession>
<evidence type="ECO:0000256" key="9">
    <source>
        <dbReference type="ARBA" id="ARBA00031044"/>
    </source>
</evidence>
<name>A0AAW1QPG8_9CHLO</name>
<comment type="caution">
    <text evidence="11">The sequence shown here is derived from an EMBL/GenBank/DDBJ whole genome shotgun (WGS) entry which is preliminary data.</text>
</comment>
<evidence type="ECO:0000256" key="5">
    <source>
        <dbReference type="ARBA" id="ARBA00011917"/>
    </source>
</evidence>
<dbReference type="EC" id="3.1.2.6" evidence="5"/>
<dbReference type="NCBIfam" id="TIGR03413">
    <property type="entry name" value="GSH_gloB"/>
    <property type="match status" value="1"/>
</dbReference>
<evidence type="ECO:0000313" key="12">
    <source>
        <dbReference type="Proteomes" id="UP001489004"/>
    </source>
</evidence>
<dbReference type="InterPro" id="IPR035680">
    <property type="entry name" value="Clx_II_MBL"/>
</dbReference>
<dbReference type="SUPFAM" id="SSF56281">
    <property type="entry name" value="Metallo-hydrolase/oxidoreductase"/>
    <property type="match status" value="1"/>
</dbReference>
<comment type="similarity">
    <text evidence="4">Belongs to the metallo-beta-lactamase superfamily. Glyoxalase II family.</text>
</comment>
<keyword evidence="6" id="KW-0479">Metal-binding</keyword>
<dbReference type="InterPro" id="IPR001279">
    <property type="entry name" value="Metallo-B-lactamas"/>
</dbReference>
<dbReference type="InterPro" id="IPR036866">
    <property type="entry name" value="RibonucZ/Hydroxyglut_hydro"/>
</dbReference>
<dbReference type="InterPro" id="IPR017782">
    <property type="entry name" value="Hydroxyacylglutathione_Hdrlase"/>
</dbReference>
<keyword evidence="12" id="KW-1185">Reference proteome</keyword>
<sequence length="281" mass="30877">MRVVPVPTLKDNYAYLLIDKDGYTAVVDPAEPKKALQAAQQEGVSISTVLTTHHHWDHAGGNNEIAQLIPGITIIGGENDKVEGCTRPVAHNEEFKLGNIHVKCLETPYHTLGHICFLCKEEGSPDIIFTGDTMFVGGCGRCFAGTPSQMFSSLIEKLSKLPPETVMYPGHEYTVQNLEFAAAADKENPAVHDKLAWAKAQRAKGLPTVPSTIGDELRCNVFLRCDQPSVAAWCNRASAVEVLAELRRRKDHFTWPASAVSRVISLIQHIPPLSRHMGLQH</sequence>
<evidence type="ECO:0000256" key="2">
    <source>
        <dbReference type="ARBA" id="ARBA00001947"/>
    </source>
</evidence>
<dbReference type="Gene3D" id="3.60.15.10">
    <property type="entry name" value="Ribonuclease Z/Hydroxyacylglutathione hydrolase-like"/>
    <property type="match status" value="1"/>
</dbReference>
<feature type="domain" description="Metallo-beta-lactamase" evidence="10">
    <location>
        <begin position="11"/>
        <end position="171"/>
    </location>
</feature>
<dbReference type="EMBL" id="JALJOR010000002">
    <property type="protein sequence ID" value="KAK9823130.1"/>
    <property type="molecule type" value="Genomic_DNA"/>
</dbReference>
<dbReference type="CDD" id="cd07723">
    <property type="entry name" value="hydroxyacylglutathione_hydrolase_MBL-fold"/>
    <property type="match status" value="1"/>
</dbReference>
<proteinExistence type="inferred from homology"/>
<evidence type="ECO:0000256" key="3">
    <source>
        <dbReference type="ARBA" id="ARBA00004963"/>
    </source>
</evidence>
<dbReference type="GO" id="GO:0019243">
    <property type="term" value="P:methylglyoxal catabolic process to D-lactate via S-lactoyl-glutathione"/>
    <property type="evidence" value="ECO:0007669"/>
    <property type="project" value="InterPro"/>
</dbReference>
<dbReference type="PANTHER" id="PTHR11935">
    <property type="entry name" value="BETA LACTAMASE DOMAIN"/>
    <property type="match status" value="1"/>
</dbReference>
<evidence type="ECO:0000313" key="11">
    <source>
        <dbReference type="EMBL" id="KAK9823130.1"/>
    </source>
</evidence>
<keyword evidence="7" id="KW-0378">Hydrolase</keyword>
<dbReference type="Proteomes" id="UP001489004">
    <property type="component" value="Unassembled WGS sequence"/>
</dbReference>
<organism evidence="11 12">
    <name type="scientific">[Myrmecia] bisecta</name>
    <dbReference type="NCBI Taxonomy" id="41462"/>
    <lineage>
        <taxon>Eukaryota</taxon>
        <taxon>Viridiplantae</taxon>
        <taxon>Chlorophyta</taxon>
        <taxon>core chlorophytes</taxon>
        <taxon>Trebouxiophyceae</taxon>
        <taxon>Trebouxiales</taxon>
        <taxon>Trebouxiaceae</taxon>
        <taxon>Myrmecia</taxon>
    </lineage>
</organism>
<evidence type="ECO:0000256" key="6">
    <source>
        <dbReference type="ARBA" id="ARBA00022723"/>
    </source>
</evidence>
<comment type="catalytic activity">
    <reaction evidence="1">
        <text>an S-(2-hydroxyacyl)glutathione + H2O = a 2-hydroxy carboxylate + glutathione + H(+)</text>
        <dbReference type="Rhea" id="RHEA:21864"/>
        <dbReference type="ChEBI" id="CHEBI:15377"/>
        <dbReference type="ChEBI" id="CHEBI:15378"/>
        <dbReference type="ChEBI" id="CHEBI:57925"/>
        <dbReference type="ChEBI" id="CHEBI:58896"/>
        <dbReference type="ChEBI" id="CHEBI:71261"/>
        <dbReference type="EC" id="3.1.2.6"/>
    </reaction>
</comment>
<keyword evidence="8" id="KW-0862">Zinc</keyword>
<protein>
    <recommendedName>
        <fullName evidence="5">hydroxyacylglutathione hydrolase</fullName>
        <ecNumber evidence="5">3.1.2.6</ecNumber>
    </recommendedName>
    <alternativeName>
        <fullName evidence="9">Glyoxalase II</fullName>
    </alternativeName>
</protein>
<evidence type="ECO:0000256" key="1">
    <source>
        <dbReference type="ARBA" id="ARBA00001623"/>
    </source>
</evidence>
<comment type="pathway">
    <text evidence="3">Secondary metabolite metabolism; methylglyoxal degradation; (R)-lactate from methylglyoxal: step 2/2.</text>
</comment>
<dbReference type="AlphaFoldDB" id="A0AAW1QPG8"/>
<dbReference type="SMART" id="SM00849">
    <property type="entry name" value="Lactamase_B"/>
    <property type="match status" value="1"/>
</dbReference>
<gene>
    <name evidence="11" type="ORF">WJX72_000484</name>
</gene>
<evidence type="ECO:0000256" key="7">
    <source>
        <dbReference type="ARBA" id="ARBA00022801"/>
    </source>
</evidence>
<dbReference type="InterPro" id="IPR032282">
    <property type="entry name" value="HAGH_C"/>
</dbReference>
<evidence type="ECO:0000259" key="10">
    <source>
        <dbReference type="SMART" id="SM00849"/>
    </source>
</evidence>
<dbReference type="GO" id="GO:0046872">
    <property type="term" value="F:metal ion binding"/>
    <property type="evidence" value="ECO:0007669"/>
    <property type="project" value="UniProtKB-KW"/>
</dbReference>
<dbReference type="Pfam" id="PF00753">
    <property type="entry name" value="Lactamase_B"/>
    <property type="match status" value="1"/>
</dbReference>
<dbReference type="GO" id="GO:0004416">
    <property type="term" value="F:hydroxyacylglutathione hydrolase activity"/>
    <property type="evidence" value="ECO:0007669"/>
    <property type="project" value="UniProtKB-EC"/>
</dbReference>
<dbReference type="Pfam" id="PF16123">
    <property type="entry name" value="HAGH_C"/>
    <property type="match status" value="1"/>
</dbReference>
<dbReference type="HAMAP" id="MF_01374">
    <property type="entry name" value="Glyoxalase_2"/>
    <property type="match status" value="1"/>
</dbReference>
<dbReference type="PANTHER" id="PTHR11935:SF94">
    <property type="entry name" value="TENZING NORGAY, ISOFORM C"/>
    <property type="match status" value="1"/>
</dbReference>
<comment type="cofactor">
    <cofactor evidence="2">
        <name>Zn(2+)</name>
        <dbReference type="ChEBI" id="CHEBI:29105"/>
    </cofactor>
</comment>
<reference evidence="11 12" key="1">
    <citation type="journal article" date="2024" name="Nat. Commun.">
        <title>Phylogenomics reveals the evolutionary origins of lichenization in chlorophyte algae.</title>
        <authorList>
            <person name="Puginier C."/>
            <person name="Libourel C."/>
            <person name="Otte J."/>
            <person name="Skaloud P."/>
            <person name="Haon M."/>
            <person name="Grisel S."/>
            <person name="Petersen M."/>
            <person name="Berrin J.G."/>
            <person name="Delaux P.M."/>
            <person name="Dal Grande F."/>
            <person name="Keller J."/>
        </authorList>
    </citation>
    <scope>NUCLEOTIDE SEQUENCE [LARGE SCALE GENOMIC DNA]</scope>
    <source>
        <strain evidence="11 12">SAG 2043</strain>
    </source>
</reference>